<reference evidence="2 3" key="1">
    <citation type="submission" date="2015-09" db="EMBL/GenBank/DDBJ databases">
        <title>A metagenomics-based metabolic model of nitrate-dependent anaerobic oxidation of methane by Methanoperedens-like archaea.</title>
        <authorList>
            <person name="Arshad A."/>
            <person name="Speth D.R."/>
            <person name="De Graaf R.M."/>
            <person name="Op Den Camp H.J."/>
            <person name="Jetten M.S."/>
            <person name="Welte C.U."/>
        </authorList>
    </citation>
    <scope>NUCLEOTIDE SEQUENCE [LARGE SCALE GENOMIC DNA]</scope>
</reference>
<dbReference type="PANTHER" id="PTHR38664">
    <property type="entry name" value="SLR0058 PROTEIN"/>
    <property type="match status" value="1"/>
</dbReference>
<dbReference type="EMBL" id="LKCM01000066">
    <property type="protein sequence ID" value="KPQ44640.1"/>
    <property type="molecule type" value="Genomic_DNA"/>
</dbReference>
<evidence type="ECO:0000256" key="1">
    <source>
        <dbReference type="SAM" id="Coils"/>
    </source>
</evidence>
<dbReference type="Proteomes" id="UP000050360">
    <property type="component" value="Unassembled WGS sequence"/>
</dbReference>
<keyword evidence="1" id="KW-0175">Coiled coil</keyword>
<comment type="caution">
    <text evidence="2">The sequence shown here is derived from an EMBL/GenBank/DDBJ whole genome shotgun (WGS) entry which is preliminary data.</text>
</comment>
<dbReference type="PANTHER" id="PTHR38664:SF1">
    <property type="entry name" value="SLR0058 PROTEIN"/>
    <property type="match status" value="1"/>
</dbReference>
<sequence>MTEMSEMFKKMGLFGVGVISLTQEKIEEFSQEMIRKGEISREEGKKFVKEVLSEKEKQMEELEDKINEKIKETFKKSGVVMKSDITALEKKIEKLEKTIEAMTKKQEN</sequence>
<organism evidence="2 3">
    <name type="scientific">Candidatus Methanoperedens nitratireducens</name>
    <dbReference type="NCBI Taxonomy" id="1392998"/>
    <lineage>
        <taxon>Archaea</taxon>
        <taxon>Methanobacteriati</taxon>
        <taxon>Methanobacteriota</taxon>
        <taxon>Stenosarchaea group</taxon>
        <taxon>Methanomicrobia</taxon>
        <taxon>Methanosarcinales</taxon>
        <taxon>ANME-2 cluster</taxon>
        <taxon>Candidatus Methanoperedentaceae</taxon>
        <taxon>Candidatus Methanoperedens</taxon>
    </lineage>
</organism>
<dbReference type="PATRIC" id="fig|1719120.3.peg.861"/>
<gene>
    <name evidence="2" type="ORF">MPEBLZ_00797</name>
</gene>
<name>A0A0P8A8R2_9EURY</name>
<dbReference type="Pfam" id="PF05597">
    <property type="entry name" value="Phasin"/>
    <property type="match status" value="1"/>
</dbReference>
<evidence type="ECO:0000313" key="2">
    <source>
        <dbReference type="EMBL" id="KPQ44640.1"/>
    </source>
</evidence>
<accession>A0A0P8A8R2</accession>
<dbReference type="AlphaFoldDB" id="A0A0P8A8R2"/>
<proteinExistence type="predicted"/>
<feature type="coiled-coil region" evidence="1">
    <location>
        <begin position="45"/>
        <end position="108"/>
    </location>
</feature>
<evidence type="ECO:0000313" key="3">
    <source>
        <dbReference type="Proteomes" id="UP000050360"/>
    </source>
</evidence>
<protein>
    <submittedName>
        <fullName evidence="2">Poly(Hydroxyalcanoate) granule associated protein (Phasin)</fullName>
    </submittedName>
</protein>
<dbReference type="InterPro" id="IPR008769">
    <property type="entry name" value="PhaF_PhaI"/>
</dbReference>